<sequence length="508" mass="58104">MSGTWIRGSRCGVDNCRSRYYRSIDGRRICQYGHVSDGHVEYNDEDDENFVVTKRLNIPQNSQGLSQASQITPGLDTDEKKRKLYGAAGRELYLKCYQYILRIQVQTLIKQCGLPSVLETIVKKFWALFMNSGFSSVADVGSDWTMGSTVLSNDSSKISTSRKYPNFLDTLSILYISCRYLNLPIYINDFVSWTTTNKISYMKASFDLPKILREKLPSRILALFEPKRPPIRGDLCVAVAKLVRSLGVKLNFTMEPLLIKVVNELILPLDIYQITKKLIEIKSLNFEIPDFKKPNAIIHSFPEIKLLSTVILVTKMYFLLNYEQSPSWKKWKAIVENLNLDGYNDKNFNSLLTSVLIPDRTDLIDWDEEKTEKYLDWFENRIAKTQNQSELPVAMRRLFDIFPLEDSSTDVSSDKPGSDSEIDSNSSPPIAQRKEVPSAEITSIQKGFDKLYSDNDRKKKPLSLKNLNEIEEVLIDNFTLNFGIKKSQLQSAILLVEQAVLKDIKTSS</sequence>
<dbReference type="Proteomes" id="UP000769528">
    <property type="component" value="Unassembled WGS sequence"/>
</dbReference>
<reference evidence="14" key="1">
    <citation type="journal article" date="2021" name="Open Biol.">
        <title>Shared evolutionary footprints suggest mitochondrial oxidative damage underlies multiple complex I losses in fungi.</title>
        <authorList>
            <person name="Schikora-Tamarit M.A."/>
            <person name="Marcet-Houben M."/>
            <person name="Nosek J."/>
            <person name="Gabaldon T."/>
        </authorList>
    </citation>
    <scope>NUCLEOTIDE SEQUENCE</scope>
    <source>
        <strain evidence="14">CBS6341</strain>
    </source>
</reference>
<evidence type="ECO:0000259" key="12">
    <source>
        <dbReference type="Pfam" id="PF20644"/>
    </source>
</evidence>
<name>A0A9P8TAF7_9ASCO</name>
<keyword evidence="9" id="KW-0539">Nucleus</keyword>
<dbReference type="PANTHER" id="PTHR31576">
    <property type="entry name" value="TATA BOX-BINDING PROTEIN-ASSOCIATED FACTOR RNA POLYMERASE I SUBUNIT B"/>
    <property type="match status" value="1"/>
</dbReference>
<evidence type="ECO:0000256" key="3">
    <source>
        <dbReference type="ARBA" id="ARBA00022723"/>
    </source>
</evidence>
<dbReference type="PANTHER" id="PTHR31576:SF2">
    <property type="entry name" value="TATA BOX-BINDING PROTEIN-ASSOCIATED FACTOR RNA POLYMERASE I SUBUNIT B"/>
    <property type="match status" value="1"/>
</dbReference>
<organism evidence="14 15">
    <name type="scientific">Wickerhamomyces mucosus</name>
    <dbReference type="NCBI Taxonomy" id="1378264"/>
    <lineage>
        <taxon>Eukaryota</taxon>
        <taxon>Fungi</taxon>
        <taxon>Dikarya</taxon>
        <taxon>Ascomycota</taxon>
        <taxon>Saccharomycotina</taxon>
        <taxon>Saccharomycetes</taxon>
        <taxon>Phaffomycetales</taxon>
        <taxon>Wickerhamomycetaceae</taxon>
        <taxon>Wickerhamomyces</taxon>
    </lineage>
</organism>
<evidence type="ECO:0000256" key="5">
    <source>
        <dbReference type="ARBA" id="ARBA00022833"/>
    </source>
</evidence>
<evidence type="ECO:0000256" key="7">
    <source>
        <dbReference type="ARBA" id="ARBA00023125"/>
    </source>
</evidence>
<keyword evidence="6" id="KW-0805">Transcription regulation</keyword>
<evidence type="ECO:0000256" key="1">
    <source>
        <dbReference type="ARBA" id="ARBA00004604"/>
    </source>
</evidence>
<evidence type="ECO:0000256" key="2">
    <source>
        <dbReference type="ARBA" id="ARBA00006899"/>
    </source>
</evidence>
<dbReference type="GO" id="GO:0001164">
    <property type="term" value="F:RNA polymerase I core promoter sequence-specific DNA binding"/>
    <property type="evidence" value="ECO:0007669"/>
    <property type="project" value="InterPro"/>
</dbReference>
<comment type="similarity">
    <text evidence="2">Belongs to the RRN7/TAF1B family.</text>
</comment>
<keyword evidence="4" id="KW-0863">Zinc-finger</keyword>
<feature type="domain" description="RRN7-type" evidence="11">
    <location>
        <begin position="5"/>
        <end position="35"/>
    </location>
</feature>
<gene>
    <name evidence="14" type="ORF">WICMUC_004229</name>
</gene>
<protein>
    <recommendedName>
        <fullName evidence="16">RRN7-type domain-containing protein</fullName>
    </recommendedName>
</protein>
<feature type="region of interest" description="Disordered" evidence="10">
    <location>
        <begin position="406"/>
        <end position="439"/>
    </location>
</feature>
<evidence type="ECO:0000313" key="14">
    <source>
        <dbReference type="EMBL" id="KAH3672393.1"/>
    </source>
</evidence>
<comment type="subcellular location">
    <subcellularLocation>
        <location evidence="1">Nucleus</location>
        <location evidence="1">Nucleolus</location>
    </subcellularLocation>
</comment>
<dbReference type="EMBL" id="JAEUBF010001150">
    <property type="protein sequence ID" value="KAH3672393.1"/>
    <property type="molecule type" value="Genomic_DNA"/>
</dbReference>
<dbReference type="AlphaFoldDB" id="A0A9P8TAF7"/>
<evidence type="ECO:0000256" key="8">
    <source>
        <dbReference type="ARBA" id="ARBA00023163"/>
    </source>
</evidence>
<keyword evidence="7" id="KW-0238">DNA-binding</keyword>
<evidence type="ECO:0000259" key="13">
    <source>
        <dbReference type="Pfam" id="PF20645"/>
    </source>
</evidence>
<evidence type="ECO:0000256" key="4">
    <source>
        <dbReference type="ARBA" id="ARBA00022771"/>
    </source>
</evidence>
<evidence type="ECO:0000256" key="6">
    <source>
        <dbReference type="ARBA" id="ARBA00023015"/>
    </source>
</evidence>
<keyword evidence="3" id="KW-0479">Metal-binding</keyword>
<dbReference type="InterPro" id="IPR048538">
    <property type="entry name" value="Rrn7_cyclin_C"/>
</dbReference>
<dbReference type="Pfam" id="PF20644">
    <property type="entry name" value="Rrn7_cyclin_N"/>
    <property type="match status" value="1"/>
</dbReference>
<dbReference type="GO" id="GO:0070860">
    <property type="term" value="C:RNA polymerase I core factor complex"/>
    <property type="evidence" value="ECO:0007669"/>
    <property type="project" value="InterPro"/>
</dbReference>
<evidence type="ECO:0000256" key="9">
    <source>
        <dbReference type="ARBA" id="ARBA00023242"/>
    </source>
</evidence>
<dbReference type="Pfam" id="PF20645">
    <property type="entry name" value="Rrn7_cyclin_C"/>
    <property type="match status" value="1"/>
</dbReference>
<dbReference type="Pfam" id="PF11781">
    <property type="entry name" value="Zn_ribbon_RRN7"/>
    <property type="match status" value="1"/>
</dbReference>
<feature type="domain" description="Rrn7/TAF1B C-terminal cyclin" evidence="13">
    <location>
        <begin position="229"/>
        <end position="381"/>
    </location>
</feature>
<evidence type="ECO:0000313" key="15">
    <source>
        <dbReference type="Proteomes" id="UP000769528"/>
    </source>
</evidence>
<dbReference type="OrthoDB" id="428577at2759"/>
<dbReference type="InterPro" id="IPR021752">
    <property type="entry name" value="TF_Rrn7_Zf"/>
</dbReference>
<proteinExistence type="inferred from homology"/>
<evidence type="ECO:0000256" key="10">
    <source>
        <dbReference type="SAM" id="MobiDB-lite"/>
    </source>
</evidence>
<comment type="caution">
    <text evidence="14">The sequence shown here is derived from an EMBL/GenBank/DDBJ whole genome shotgun (WGS) entry which is preliminary data.</text>
</comment>
<accession>A0A9P8TAF7</accession>
<dbReference type="InterPro" id="IPR033599">
    <property type="entry name" value="TAF1B/Rrn7"/>
</dbReference>
<keyword evidence="5" id="KW-0862">Zinc</keyword>
<keyword evidence="15" id="KW-1185">Reference proteome</keyword>
<reference evidence="14" key="2">
    <citation type="submission" date="2021-01" db="EMBL/GenBank/DDBJ databases">
        <authorList>
            <person name="Schikora-Tamarit M.A."/>
        </authorList>
    </citation>
    <scope>NUCLEOTIDE SEQUENCE</scope>
    <source>
        <strain evidence="14">CBS6341</strain>
    </source>
</reference>
<evidence type="ECO:0008006" key="16">
    <source>
        <dbReference type="Google" id="ProtNLM"/>
    </source>
</evidence>
<evidence type="ECO:0000259" key="11">
    <source>
        <dbReference type="Pfam" id="PF11781"/>
    </source>
</evidence>
<feature type="domain" description="Rrn7/TAF1B N-terminal cyclin" evidence="12">
    <location>
        <begin position="97"/>
        <end position="210"/>
    </location>
</feature>
<dbReference type="InterPro" id="IPR048540">
    <property type="entry name" value="Rrn7_cyclin_N"/>
</dbReference>
<dbReference type="GO" id="GO:0042790">
    <property type="term" value="P:nucleolar large rRNA transcription by RNA polymerase I"/>
    <property type="evidence" value="ECO:0007669"/>
    <property type="project" value="TreeGrafter"/>
</dbReference>
<keyword evidence="8" id="KW-0804">Transcription</keyword>
<dbReference type="GO" id="GO:0008270">
    <property type="term" value="F:zinc ion binding"/>
    <property type="evidence" value="ECO:0007669"/>
    <property type="project" value="UniProtKB-KW"/>
</dbReference>